<dbReference type="Proteomes" id="UP000308768">
    <property type="component" value="Unassembled WGS sequence"/>
</dbReference>
<comment type="caution">
    <text evidence="1">The sequence shown here is derived from an EMBL/GenBank/DDBJ whole genome shotgun (WGS) entry which is preliminary data.</text>
</comment>
<evidence type="ECO:0000313" key="1">
    <source>
        <dbReference type="EMBL" id="TKA57277.1"/>
    </source>
</evidence>
<proteinExistence type="predicted"/>
<sequence length="76" mass="8270">MASTPPISAADTSQKQQHTITIDLTPYVPAYPVVNHEAAPQLPPDVDPASPQSIFDCFFSDEILETIAKHTNSYAE</sequence>
<name>A0A4U0W4W7_9PEZI</name>
<reference evidence="1 2" key="1">
    <citation type="submission" date="2017-03" db="EMBL/GenBank/DDBJ databases">
        <title>Genomes of endolithic fungi from Antarctica.</title>
        <authorList>
            <person name="Coleine C."/>
            <person name="Masonjones S."/>
            <person name="Stajich J.E."/>
        </authorList>
    </citation>
    <scope>NUCLEOTIDE SEQUENCE [LARGE SCALE GENOMIC DNA]</scope>
    <source>
        <strain evidence="1 2">CCFEE 5187</strain>
    </source>
</reference>
<evidence type="ECO:0008006" key="3">
    <source>
        <dbReference type="Google" id="ProtNLM"/>
    </source>
</evidence>
<keyword evidence="2" id="KW-1185">Reference proteome</keyword>
<feature type="non-terminal residue" evidence="1">
    <location>
        <position position="76"/>
    </location>
</feature>
<dbReference type="AlphaFoldDB" id="A0A4U0W4W7"/>
<dbReference type="EMBL" id="NAJN01002133">
    <property type="protein sequence ID" value="TKA57277.1"/>
    <property type="molecule type" value="Genomic_DNA"/>
</dbReference>
<accession>A0A4U0W4W7</accession>
<gene>
    <name evidence="1" type="ORF">B0A49_10731</name>
</gene>
<evidence type="ECO:0000313" key="2">
    <source>
        <dbReference type="Proteomes" id="UP000308768"/>
    </source>
</evidence>
<protein>
    <recommendedName>
        <fullName evidence="3">PiggyBac transposable element-derived protein domain-containing protein</fullName>
    </recommendedName>
</protein>
<organism evidence="1 2">
    <name type="scientific">Cryomyces minteri</name>
    <dbReference type="NCBI Taxonomy" id="331657"/>
    <lineage>
        <taxon>Eukaryota</taxon>
        <taxon>Fungi</taxon>
        <taxon>Dikarya</taxon>
        <taxon>Ascomycota</taxon>
        <taxon>Pezizomycotina</taxon>
        <taxon>Dothideomycetes</taxon>
        <taxon>Dothideomycetes incertae sedis</taxon>
        <taxon>Cryomyces</taxon>
    </lineage>
</organism>